<gene>
    <name evidence="1" type="ORF">UK23_08790</name>
</gene>
<comment type="caution">
    <text evidence="1">The sequence shown here is derived from an EMBL/GenBank/DDBJ whole genome shotgun (WGS) entry which is preliminary data.</text>
</comment>
<dbReference type="EMBL" id="JYJG01000045">
    <property type="protein sequence ID" value="KJK51071.1"/>
    <property type="molecule type" value="Genomic_DNA"/>
</dbReference>
<proteinExistence type="predicted"/>
<accession>A0A0F0H885</accession>
<dbReference type="Pfam" id="PF11225">
    <property type="entry name" value="DUF3024"/>
    <property type="match status" value="1"/>
</dbReference>
<organism evidence="1 2">
    <name type="scientific">Lentzea aerocolonigenes</name>
    <name type="common">Lechevalieria aerocolonigenes</name>
    <name type="synonym">Saccharothrix aerocolonigenes</name>
    <dbReference type="NCBI Taxonomy" id="68170"/>
    <lineage>
        <taxon>Bacteria</taxon>
        <taxon>Bacillati</taxon>
        <taxon>Actinomycetota</taxon>
        <taxon>Actinomycetes</taxon>
        <taxon>Pseudonocardiales</taxon>
        <taxon>Pseudonocardiaceae</taxon>
        <taxon>Lentzea</taxon>
    </lineage>
</organism>
<dbReference type="OrthoDB" id="4210561at2"/>
<dbReference type="RefSeq" id="WP_045310918.1">
    <property type="nucleotide sequence ID" value="NZ_JYJG01000045.1"/>
</dbReference>
<keyword evidence="2" id="KW-1185">Reference proteome</keyword>
<evidence type="ECO:0008006" key="3">
    <source>
        <dbReference type="Google" id="ProtNLM"/>
    </source>
</evidence>
<sequence length="108" mass="12810">MAVPDTHLRQIARWCEQRIPEHVRHQVRVEYTVRGSNVTIVELRAPWREDLGPEWTRLSVAQLRHDGTQWRLYWPDRNTRWHLLPDVPAQTSPGALLDVIDEPGRAFW</sequence>
<protein>
    <recommendedName>
        <fullName evidence="3">DUF3024 domain-containing protein</fullName>
    </recommendedName>
</protein>
<dbReference type="Proteomes" id="UP000033393">
    <property type="component" value="Unassembled WGS sequence"/>
</dbReference>
<dbReference type="AlphaFoldDB" id="A0A0F0H885"/>
<name>A0A0F0H885_LENAE</name>
<evidence type="ECO:0000313" key="2">
    <source>
        <dbReference type="Proteomes" id="UP000033393"/>
    </source>
</evidence>
<evidence type="ECO:0000313" key="1">
    <source>
        <dbReference type="EMBL" id="KJK51071.1"/>
    </source>
</evidence>
<dbReference type="PATRIC" id="fig|68170.10.peg.9009"/>
<dbReference type="InterPro" id="IPR021388">
    <property type="entry name" value="DUF3024"/>
</dbReference>
<reference evidence="1 2" key="1">
    <citation type="submission" date="2015-02" db="EMBL/GenBank/DDBJ databases">
        <authorList>
            <person name="Ju K.-S."/>
            <person name="Doroghazi J.R."/>
            <person name="Metcalf W."/>
        </authorList>
    </citation>
    <scope>NUCLEOTIDE SEQUENCE [LARGE SCALE GENOMIC DNA]</scope>
    <source>
        <strain evidence="1 2">NRRL B-16140</strain>
    </source>
</reference>